<feature type="transmembrane region" description="Helical" evidence="1">
    <location>
        <begin position="199"/>
        <end position="217"/>
    </location>
</feature>
<feature type="transmembrane region" description="Helical" evidence="1">
    <location>
        <begin position="148"/>
        <end position="165"/>
    </location>
</feature>
<keyword evidence="1" id="KW-0812">Transmembrane</keyword>
<evidence type="ECO:0000313" key="3">
    <source>
        <dbReference type="Proteomes" id="UP000003163"/>
    </source>
</evidence>
<sequence length="251" mass="28679">MDILEIENKNKNMFDENSSNQRTSSASIMFLTLVPLLSSILDLNILSNERSIFNRNASLISIVPLILPFILRNFTELKTSFDYKMCTISSFFVIFKFIVISFVDERYKKFYINFVNDHNSCADVYNYLIGSMIFDFFLASFEDKKLAICYKILKSIGLMVLLIGNKNTHKVISNIFAVYLLFTIPAIFIILNGKKSSKVCTVMCMITFYITLLNVFISMTNENTMSNIGMIVKGISGLVKNFPFVGRLFGD</sequence>
<proteinExistence type="predicted"/>
<reference evidence="2 3" key="1">
    <citation type="submission" date="2011-08" db="EMBL/GenBank/DDBJ databases">
        <authorList>
            <person name="Liu Z.J."/>
            <person name="Shi F.L."/>
            <person name="Lu J.Q."/>
            <person name="Li M."/>
            <person name="Wang Z.L."/>
        </authorList>
    </citation>
    <scope>NUCLEOTIDE SEQUENCE [LARGE SCALE GENOMIC DNA]</scope>
    <source>
        <strain evidence="2 3">USNM 41457</strain>
    </source>
</reference>
<evidence type="ECO:0000256" key="1">
    <source>
        <dbReference type="SAM" id="Phobius"/>
    </source>
</evidence>
<gene>
    <name evidence="2" type="ORF">EDEG_03059</name>
</gene>
<keyword evidence="1" id="KW-1133">Transmembrane helix</keyword>
<organism evidence="2 3">
    <name type="scientific">Edhazardia aedis (strain USNM 41457)</name>
    <name type="common">Microsporidian parasite</name>
    <dbReference type="NCBI Taxonomy" id="1003232"/>
    <lineage>
        <taxon>Eukaryota</taxon>
        <taxon>Fungi</taxon>
        <taxon>Fungi incertae sedis</taxon>
        <taxon>Microsporidia</taxon>
        <taxon>Edhazardia</taxon>
    </lineage>
</organism>
<feature type="transmembrane region" description="Helical" evidence="1">
    <location>
        <begin position="171"/>
        <end position="192"/>
    </location>
</feature>
<keyword evidence="3" id="KW-1185">Reference proteome</keyword>
<dbReference type="AlphaFoldDB" id="J9DMI5"/>
<feature type="transmembrane region" description="Helical" evidence="1">
    <location>
        <begin position="124"/>
        <end position="141"/>
    </location>
</feature>
<accession>J9DMI5</accession>
<keyword evidence="1" id="KW-0472">Membrane</keyword>
<dbReference type="Proteomes" id="UP000003163">
    <property type="component" value="Unassembled WGS sequence"/>
</dbReference>
<feature type="transmembrane region" description="Helical" evidence="1">
    <location>
        <begin position="52"/>
        <end position="71"/>
    </location>
</feature>
<name>J9DMI5_EDHAE</name>
<dbReference type="VEuPathDB" id="MicrosporidiaDB:EDEG_03059"/>
<reference evidence="3" key="2">
    <citation type="submission" date="2015-07" db="EMBL/GenBank/DDBJ databases">
        <title>Contrasting host-pathogen interactions and genome evolution in two generalist and specialist microsporidian pathogens of mosquitoes.</title>
        <authorList>
            <consortium name="The Broad Institute Genomics Platform"/>
            <consortium name="The Broad Institute Genome Sequencing Center for Infectious Disease"/>
            <person name="Cuomo C.A."/>
            <person name="Sanscrainte N.D."/>
            <person name="Goldberg J.M."/>
            <person name="Heiman D."/>
            <person name="Young S."/>
            <person name="Zeng Q."/>
            <person name="Becnel J.J."/>
            <person name="Birren B.W."/>
        </authorList>
    </citation>
    <scope>NUCLEOTIDE SEQUENCE [LARGE SCALE GENOMIC DNA]</scope>
    <source>
        <strain evidence="3">USNM 41457</strain>
    </source>
</reference>
<dbReference type="EMBL" id="AFBI03000066">
    <property type="protein sequence ID" value="EJW02547.1"/>
    <property type="molecule type" value="Genomic_DNA"/>
</dbReference>
<dbReference type="InParanoid" id="J9DMI5"/>
<protein>
    <submittedName>
        <fullName evidence="2">Uncharacterized protein</fullName>
    </submittedName>
</protein>
<feature type="transmembrane region" description="Helical" evidence="1">
    <location>
        <begin position="28"/>
        <end position="46"/>
    </location>
</feature>
<comment type="caution">
    <text evidence="2">The sequence shown here is derived from an EMBL/GenBank/DDBJ whole genome shotgun (WGS) entry which is preliminary data.</text>
</comment>
<feature type="transmembrane region" description="Helical" evidence="1">
    <location>
        <begin position="83"/>
        <end position="104"/>
    </location>
</feature>
<evidence type="ECO:0000313" key="2">
    <source>
        <dbReference type="EMBL" id="EJW02547.1"/>
    </source>
</evidence>
<dbReference type="HOGENOM" id="CLU_1107116_0_0_1"/>